<feature type="region of interest" description="Disordered" evidence="3">
    <location>
        <begin position="1"/>
        <end position="137"/>
    </location>
</feature>
<dbReference type="InterPro" id="IPR026183">
    <property type="entry name" value="Taxilin_fam"/>
</dbReference>
<feature type="coiled-coil region" evidence="2">
    <location>
        <begin position="387"/>
        <end position="414"/>
    </location>
</feature>
<evidence type="ECO:0000256" key="3">
    <source>
        <dbReference type="SAM" id="MobiDB-lite"/>
    </source>
</evidence>
<feature type="compositionally biased region" description="Basic and acidic residues" evidence="3">
    <location>
        <begin position="84"/>
        <end position="95"/>
    </location>
</feature>
<evidence type="ECO:0000313" key="5">
    <source>
        <dbReference type="RefSeq" id="XP_007944482.1"/>
    </source>
</evidence>
<dbReference type="GO" id="GO:0019905">
    <property type="term" value="F:syntaxin binding"/>
    <property type="evidence" value="ECO:0007669"/>
    <property type="project" value="InterPro"/>
</dbReference>
<reference evidence="5" key="1">
    <citation type="submission" date="2025-08" db="UniProtKB">
        <authorList>
            <consortium name="RefSeq"/>
        </authorList>
    </citation>
    <scope>IDENTIFICATION</scope>
</reference>
<feature type="compositionally biased region" description="Basic and acidic residues" evidence="3">
    <location>
        <begin position="464"/>
        <end position="475"/>
    </location>
</feature>
<gene>
    <name evidence="5" type="primary">TXLNB</name>
</gene>
<dbReference type="PANTHER" id="PTHR16127:SF10">
    <property type="entry name" value="BETA-TAXILIN"/>
    <property type="match status" value="1"/>
</dbReference>
<protein>
    <submittedName>
        <fullName evidence="5">Beta-taxilin</fullName>
    </submittedName>
</protein>
<feature type="compositionally biased region" description="Polar residues" evidence="3">
    <location>
        <begin position="1"/>
        <end position="44"/>
    </location>
</feature>
<dbReference type="PANTHER" id="PTHR16127">
    <property type="entry name" value="TAXILIN"/>
    <property type="match status" value="1"/>
</dbReference>
<dbReference type="CTD" id="167838"/>
<keyword evidence="4" id="KW-1185">Reference proteome</keyword>
<evidence type="ECO:0000313" key="4">
    <source>
        <dbReference type="Proteomes" id="UP000694850"/>
    </source>
</evidence>
<feature type="compositionally biased region" description="Polar residues" evidence="3">
    <location>
        <begin position="598"/>
        <end position="620"/>
    </location>
</feature>
<accession>A0A8B7AAL9</accession>
<proteinExistence type="inferred from homology"/>
<evidence type="ECO:0000256" key="1">
    <source>
        <dbReference type="ARBA" id="ARBA00009550"/>
    </source>
</evidence>
<dbReference type="OrthoDB" id="425555at2759"/>
<feature type="compositionally biased region" description="Basic and acidic residues" evidence="3">
    <location>
        <begin position="46"/>
        <end position="70"/>
    </location>
</feature>
<feature type="coiled-coil region" evidence="2">
    <location>
        <begin position="175"/>
        <end position="287"/>
    </location>
</feature>
<feature type="region of interest" description="Disordered" evidence="3">
    <location>
        <begin position="464"/>
        <end position="499"/>
    </location>
</feature>
<feature type="compositionally biased region" description="Polar residues" evidence="3">
    <location>
        <begin position="674"/>
        <end position="684"/>
    </location>
</feature>
<dbReference type="Proteomes" id="UP000694850">
    <property type="component" value="Unplaced"/>
</dbReference>
<sequence length="690" mass="77432">METNQPVQLSSEAQPTPPGESSSSLPSQNGVGMTDGQDSPTFLQASEKEASVQPEKGAHDISEELNRQLEDIINTYGSAVGTAGKEDPDSAKEQAENAELPSNEDGDCEETTEVTEREPTAPGEPSAAKEPISNKEQKLEKKILKGLGKEANLLMQNLNKLHTPEEKLDFLFKKYVELLEEHRTEQKKLRLLQKKQVQVQKEKDQLQSEHSRAILARSKLESLCRELQRHNKTLKEETLQRARDEEEKRKEITSHFQSTLTDIQAQIEQQSERNMKLCQENTELAEKLKSIIDQYELREEHLDKIFKHRELQQKLVDAKLEQAQEMMKEAEERHNREKEYLLNQAAEWKLQAKVLKEQETVLQAQLTLYAGRFEEFQSTLTKSNEVFATFKQEMDKTTKKMKKLEKDTATWKARFENCNRALLDMIEEKALRAKEYECFVMKIGRLENLCRALQEERNELYKKIREAKMPEREDQSQYPSDEEPESSVSENEAVNAEKAKSVQEAVKTLATAFMVIHHPQSALDQPKELPPELGSPQRGSDTILKEPEQSPLFPSFESERPPPPLTPQAQAEGGNEAEPLPKTSDPQAGSEAEACSETLPTGAQADQQSQKPEAETSSQTPLPPAQASLPRVEAKEGALALPAGEEVLAGVPGCEPSRQPPPPAAGGLPAESSVGPQLSRVSDTNLEEVD</sequence>
<comment type="similarity">
    <text evidence="1">Belongs to the taxilin family.</text>
</comment>
<dbReference type="RefSeq" id="XP_007944482.1">
    <property type="nucleotide sequence ID" value="XM_007946291.2"/>
</dbReference>
<feature type="coiled-coil region" evidence="2">
    <location>
        <begin position="313"/>
        <end position="340"/>
    </location>
</feature>
<name>A0A8B7AAL9_ORYAF</name>
<dbReference type="Pfam" id="PF09728">
    <property type="entry name" value="Taxilin"/>
    <property type="match status" value="1"/>
</dbReference>
<dbReference type="GeneID" id="103201561"/>
<feature type="region of interest" description="Disordered" evidence="3">
    <location>
        <begin position="521"/>
        <end position="690"/>
    </location>
</feature>
<keyword evidence="2" id="KW-0175">Coiled coil</keyword>
<feature type="compositionally biased region" description="Acidic residues" evidence="3">
    <location>
        <begin position="102"/>
        <end position="113"/>
    </location>
</feature>
<dbReference type="AlphaFoldDB" id="A0A8B7AAL9"/>
<organism evidence="4 5">
    <name type="scientific">Orycteropus afer afer</name>
    <dbReference type="NCBI Taxonomy" id="1230840"/>
    <lineage>
        <taxon>Eukaryota</taxon>
        <taxon>Metazoa</taxon>
        <taxon>Chordata</taxon>
        <taxon>Craniata</taxon>
        <taxon>Vertebrata</taxon>
        <taxon>Euteleostomi</taxon>
        <taxon>Mammalia</taxon>
        <taxon>Eutheria</taxon>
        <taxon>Afrotheria</taxon>
        <taxon>Tubulidentata</taxon>
        <taxon>Orycteropodidae</taxon>
        <taxon>Orycteropus</taxon>
    </lineage>
</organism>
<evidence type="ECO:0000256" key="2">
    <source>
        <dbReference type="SAM" id="Coils"/>
    </source>
</evidence>